<feature type="domain" description="FAD-binding FR-type" evidence="1">
    <location>
        <begin position="3"/>
        <end position="98"/>
    </location>
</feature>
<name>A0A9X2NEC2_9PSEU</name>
<protein>
    <submittedName>
        <fullName evidence="2">Siderophore-interacting protein</fullName>
    </submittedName>
</protein>
<dbReference type="InterPro" id="IPR017938">
    <property type="entry name" value="Riboflavin_synthase-like_b-brl"/>
</dbReference>
<dbReference type="EMBL" id="JAMXQV010000003">
    <property type="protein sequence ID" value="MCR6482985.1"/>
    <property type="molecule type" value="Genomic_DNA"/>
</dbReference>
<keyword evidence="3" id="KW-1185">Reference proteome</keyword>
<dbReference type="InterPro" id="IPR007037">
    <property type="entry name" value="SIP_rossman_dom"/>
</dbReference>
<organism evidence="2 3">
    <name type="scientific">Amycolatopsis iheyensis</name>
    <dbReference type="NCBI Taxonomy" id="2945988"/>
    <lineage>
        <taxon>Bacteria</taxon>
        <taxon>Bacillati</taxon>
        <taxon>Actinomycetota</taxon>
        <taxon>Actinomycetes</taxon>
        <taxon>Pseudonocardiales</taxon>
        <taxon>Pseudonocardiaceae</taxon>
        <taxon>Amycolatopsis</taxon>
    </lineage>
</organism>
<dbReference type="Proteomes" id="UP001144096">
    <property type="component" value="Unassembled WGS sequence"/>
</dbReference>
<dbReference type="InterPro" id="IPR039261">
    <property type="entry name" value="FNR_nucleotide-bd"/>
</dbReference>
<evidence type="ECO:0000259" key="1">
    <source>
        <dbReference type="PROSITE" id="PS51384"/>
    </source>
</evidence>
<comment type="caution">
    <text evidence="2">The sequence shown here is derived from an EMBL/GenBank/DDBJ whole genome shotgun (WGS) entry which is preliminary data.</text>
</comment>
<dbReference type="Pfam" id="PF04954">
    <property type="entry name" value="SIP"/>
    <property type="match status" value="1"/>
</dbReference>
<dbReference type="Pfam" id="PF08021">
    <property type="entry name" value="FAD_binding_9"/>
    <property type="match status" value="1"/>
</dbReference>
<dbReference type="RefSeq" id="WP_257919598.1">
    <property type="nucleotide sequence ID" value="NZ_JAMXQV010000003.1"/>
</dbReference>
<dbReference type="Gene3D" id="2.40.30.10">
    <property type="entry name" value="Translation factors"/>
    <property type="match status" value="1"/>
</dbReference>
<dbReference type="AlphaFoldDB" id="A0A9X2NEC2"/>
<evidence type="ECO:0000313" key="3">
    <source>
        <dbReference type="Proteomes" id="UP001144096"/>
    </source>
</evidence>
<dbReference type="SUPFAM" id="SSF63380">
    <property type="entry name" value="Riboflavin synthase domain-like"/>
    <property type="match status" value="1"/>
</dbReference>
<dbReference type="PROSITE" id="PS51384">
    <property type="entry name" value="FAD_FR"/>
    <property type="match status" value="1"/>
</dbReference>
<dbReference type="InterPro" id="IPR017927">
    <property type="entry name" value="FAD-bd_FR_type"/>
</dbReference>
<dbReference type="Gene3D" id="3.40.50.80">
    <property type="entry name" value="Nucleotide-binding domain of ferredoxin-NADP reductase (FNR) module"/>
    <property type="match status" value="1"/>
</dbReference>
<dbReference type="PANTHER" id="PTHR30157">
    <property type="entry name" value="FERRIC REDUCTASE, NADPH-DEPENDENT"/>
    <property type="match status" value="1"/>
</dbReference>
<dbReference type="InterPro" id="IPR039374">
    <property type="entry name" value="SIP_fam"/>
</dbReference>
<dbReference type="CDD" id="cd06193">
    <property type="entry name" value="siderophore_interacting"/>
    <property type="match status" value="1"/>
</dbReference>
<evidence type="ECO:0000313" key="2">
    <source>
        <dbReference type="EMBL" id="MCR6482985.1"/>
    </source>
</evidence>
<sequence>MSKLFLSGTVDAVEDVTARMRRIRLTGVPGLRWTPGQHIRVRVGTLTLRTYSIWEYDDHLDLCVLDHPGAGPGARWAREVRPGQRVSFLKPEGRLVPQDDAPYHLFAGDATASVAFGAMLRALPADAAVHCVLEAADRLPMPREVTWTDNLLDTLTALDLPAEPGVAYVAGEARVCQAARRHLVSDRGWPRRSVVVKPFWAPGKRGMD</sequence>
<reference evidence="2" key="1">
    <citation type="submission" date="2022-06" db="EMBL/GenBank/DDBJ databases">
        <title>Amycolatopsis iheyaensis sp. nov., a new species of the genus Amycolatopsis isolated from soil in Iheya island, Japan.</title>
        <authorList>
            <person name="Ngamcharungchit C."/>
            <person name="Kanto H."/>
            <person name="Take A."/>
            <person name="Intra B."/>
            <person name="Matsumoto A."/>
            <person name="Panbangred W."/>
            <person name="Inahashi Y."/>
        </authorList>
    </citation>
    <scope>NUCLEOTIDE SEQUENCE</scope>
    <source>
        <strain evidence="2">OK19-0408</strain>
    </source>
</reference>
<dbReference type="GO" id="GO:0016491">
    <property type="term" value="F:oxidoreductase activity"/>
    <property type="evidence" value="ECO:0007669"/>
    <property type="project" value="InterPro"/>
</dbReference>
<accession>A0A9X2NEC2</accession>
<dbReference type="InterPro" id="IPR013113">
    <property type="entry name" value="SIP_FAD-bd"/>
</dbReference>
<gene>
    <name evidence="2" type="ORF">M8542_09155</name>
</gene>
<proteinExistence type="predicted"/>
<dbReference type="PANTHER" id="PTHR30157:SF0">
    <property type="entry name" value="NADPH-DEPENDENT FERRIC-CHELATE REDUCTASE"/>
    <property type="match status" value="1"/>
</dbReference>